<evidence type="ECO:0000313" key="2">
    <source>
        <dbReference type="Proteomes" id="UP000006671"/>
    </source>
</evidence>
<dbReference type="EMBL" id="GG739096">
    <property type="protein sequence ID" value="EFC35642.1"/>
    <property type="molecule type" value="Genomic_DNA"/>
</dbReference>
<dbReference type="InParanoid" id="D2W5L0"/>
<dbReference type="KEGG" id="ngr:NAEGRDRAFT_76700"/>
<dbReference type="GeneID" id="8860338"/>
<protein>
    <submittedName>
        <fullName evidence="1">Predicted protein</fullName>
    </submittedName>
</protein>
<feature type="non-terminal residue" evidence="1">
    <location>
        <position position="169"/>
    </location>
</feature>
<dbReference type="Proteomes" id="UP000006671">
    <property type="component" value="Unassembled WGS sequence"/>
</dbReference>
<dbReference type="RefSeq" id="XP_002668386.1">
    <property type="nucleotide sequence ID" value="XM_002668340.1"/>
</dbReference>
<dbReference type="AlphaFoldDB" id="D2W5L0"/>
<proteinExistence type="predicted"/>
<evidence type="ECO:0000313" key="1">
    <source>
        <dbReference type="EMBL" id="EFC35642.1"/>
    </source>
</evidence>
<gene>
    <name evidence="1" type="ORF">NAEGRDRAFT_76700</name>
</gene>
<dbReference type="VEuPathDB" id="AmoebaDB:NAEGRDRAFT_76700"/>
<sequence length="169" mass="19546">MSKRFNWLSAWPRNQLEEMDMSNYLLNMFRSLNGGSKDDDAQSVVYQRSDNQPLIVPPNVMIKTPWFEYKVHDFIVKRSGLIRRMIEQSSDVAIVDGKYVVDMTKVADISQQIELTEGTYLVRSDFDVVLEYLYGDNLNINGLADDLGKLKKIVKLARYLDLPALMQEM</sequence>
<keyword evidence="2" id="KW-1185">Reference proteome</keyword>
<reference evidence="1 2" key="1">
    <citation type="journal article" date="2010" name="Cell">
        <title>The genome of Naegleria gruberi illuminates early eukaryotic versatility.</title>
        <authorList>
            <person name="Fritz-Laylin L.K."/>
            <person name="Prochnik S.E."/>
            <person name="Ginger M.L."/>
            <person name="Dacks J.B."/>
            <person name="Carpenter M.L."/>
            <person name="Field M.C."/>
            <person name="Kuo A."/>
            <person name="Paredez A."/>
            <person name="Chapman J."/>
            <person name="Pham J."/>
            <person name="Shu S."/>
            <person name="Neupane R."/>
            <person name="Cipriano M."/>
            <person name="Mancuso J."/>
            <person name="Tu H."/>
            <person name="Salamov A."/>
            <person name="Lindquist E."/>
            <person name="Shapiro H."/>
            <person name="Lucas S."/>
            <person name="Grigoriev I.V."/>
            <person name="Cande W.Z."/>
            <person name="Fulton C."/>
            <person name="Rokhsar D.S."/>
            <person name="Dawson S.C."/>
        </authorList>
    </citation>
    <scope>NUCLEOTIDE SEQUENCE [LARGE SCALE GENOMIC DNA]</scope>
    <source>
        <strain evidence="1 2">NEG-M</strain>
    </source>
</reference>
<accession>D2W5L0</accession>
<name>D2W5L0_NAEGR</name>
<organism evidence="2">
    <name type="scientific">Naegleria gruberi</name>
    <name type="common">Amoeba</name>
    <dbReference type="NCBI Taxonomy" id="5762"/>
    <lineage>
        <taxon>Eukaryota</taxon>
        <taxon>Discoba</taxon>
        <taxon>Heterolobosea</taxon>
        <taxon>Tetramitia</taxon>
        <taxon>Eutetramitia</taxon>
        <taxon>Vahlkampfiidae</taxon>
        <taxon>Naegleria</taxon>
    </lineage>
</organism>